<keyword evidence="2" id="KW-1185">Reference proteome</keyword>
<dbReference type="RefSeq" id="WP_269832898.1">
    <property type="nucleotide sequence ID" value="NZ_JAPZLT010000018.1"/>
</dbReference>
<name>A0A9X3QXP1_9HYPH</name>
<protein>
    <submittedName>
        <fullName evidence="1">Uncharacterized protein</fullName>
    </submittedName>
</protein>
<evidence type="ECO:0000313" key="1">
    <source>
        <dbReference type="EMBL" id="MCZ7912505.1"/>
    </source>
</evidence>
<organism evidence="1 2">
    <name type="scientific">Agrobacterium leguminum</name>
    <dbReference type="NCBI Taxonomy" id="2792015"/>
    <lineage>
        <taxon>Bacteria</taxon>
        <taxon>Pseudomonadati</taxon>
        <taxon>Pseudomonadota</taxon>
        <taxon>Alphaproteobacteria</taxon>
        <taxon>Hyphomicrobiales</taxon>
        <taxon>Rhizobiaceae</taxon>
        <taxon>Rhizobium/Agrobacterium group</taxon>
        <taxon>Agrobacterium</taxon>
    </lineage>
</organism>
<sequence>MKSLVDGAPLNLGSAFHLGEFRGSSHDMNQIPDRKALLGDALPLPEDAWGKLLKLATMIEFDGSGTLTIRNGEARISLGSDGVVRVEGKKIIQMARQNIALDAAYIDLN</sequence>
<gene>
    <name evidence="1" type="ORF">O9X94_24550</name>
</gene>
<evidence type="ECO:0000313" key="2">
    <source>
        <dbReference type="Proteomes" id="UP001151309"/>
    </source>
</evidence>
<comment type="caution">
    <text evidence="1">The sequence shown here is derived from an EMBL/GenBank/DDBJ whole genome shotgun (WGS) entry which is preliminary data.</text>
</comment>
<dbReference type="AlphaFoldDB" id="A0A9X3QXP1"/>
<proteinExistence type="predicted"/>
<dbReference type="EMBL" id="JAPZLT010000018">
    <property type="protein sequence ID" value="MCZ7912505.1"/>
    <property type="molecule type" value="Genomic_DNA"/>
</dbReference>
<accession>A0A9X3QXP1</accession>
<reference evidence="1" key="1">
    <citation type="submission" date="2022-12" db="EMBL/GenBank/DDBJ databases">
        <title>Draft genome sequences of 22 rhizogenic Agrobacterium biovar 1 strains, the causative agent of hairy root disease.</title>
        <authorList>
            <person name="Kim N."/>
            <person name="Vargas P."/>
            <person name="Rediers H."/>
        </authorList>
    </citation>
    <scope>NUCLEOTIDE SEQUENCE</scope>
    <source>
        <strain evidence="1">ST07.17.026</strain>
    </source>
</reference>
<dbReference type="Proteomes" id="UP001151309">
    <property type="component" value="Unassembled WGS sequence"/>
</dbReference>